<evidence type="ECO:0000313" key="7">
    <source>
        <dbReference type="EMBL" id="MTD52725.1"/>
    </source>
</evidence>
<dbReference type="OrthoDB" id="5172636at2"/>
<dbReference type="Gene3D" id="3.20.20.60">
    <property type="entry name" value="Phosphoenolpyruvate-binding domains"/>
    <property type="match status" value="1"/>
</dbReference>
<evidence type="ECO:0000313" key="8">
    <source>
        <dbReference type="Proteomes" id="UP000440096"/>
    </source>
</evidence>
<dbReference type="GO" id="GO:0000287">
    <property type="term" value="F:magnesium ion binding"/>
    <property type="evidence" value="ECO:0007669"/>
    <property type="project" value="TreeGrafter"/>
</dbReference>
<reference evidence="7 8" key="1">
    <citation type="submission" date="2019-11" db="EMBL/GenBank/DDBJ databases">
        <title>Draft genome of Amycolatopsis RM579.</title>
        <authorList>
            <person name="Duangmal K."/>
            <person name="Mingma R."/>
        </authorList>
    </citation>
    <scope>NUCLEOTIDE SEQUENCE [LARGE SCALE GENOMIC DNA]</scope>
    <source>
        <strain evidence="7 8">RM579</strain>
    </source>
</reference>
<dbReference type="GO" id="GO:0016829">
    <property type="term" value="F:lyase activity"/>
    <property type="evidence" value="ECO:0007669"/>
    <property type="project" value="UniProtKB-KW"/>
</dbReference>
<gene>
    <name evidence="7" type="ORF">GKO32_01840</name>
</gene>
<dbReference type="InterPro" id="IPR005000">
    <property type="entry name" value="Aldolase/citrate-lyase_domain"/>
</dbReference>
<keyword evidence="2 5" id="KW-0479">Metal-binding</keyword>
<evidence type="ECO:0000256" key="3">
    <source>
        <dbReference type="ARBA" id="ARBA00022842"/>
    </source>
</evidence>
<dbReference type="Proteomes" id="UP000440096">
    <property type="component" value="Unassembled WGS sequence"/>
</dbReference>
<feature type="binding site" evidence="5">
    <location>
        <position position="162"/>
    </location>
    <ligand>
        <name>Mg(2+)</name>
        <dbReference type="ChEBI" id="CHEBI:18420"/>
    </ligand>
</feature>
<dbReference type="EMBL" id="WMBA01000002">
    <property type="protein sequence ID" value="MTD52725.1"/>
    <property type="molecule type" value="Genomic_DNA"/>
</dbReference>
<evidence type="ECO:0000256" key="1">
    <source>
        <dbReference type="ARBA" id="ARBA00001946"/>
    </source>
</evidence>
<evidence type="ECO:0000259" key="6">
    <source>
        <dbReference type="Pfam" id="PF03328"/>
    </source>
</evidence>
<comment type="caution">
    <text evidence="7">The sequence shown here is derived from an EMBL/GenBank/DDBJ whole genome shotgun (WGS) entry which is preliminary data.</text>
</comment>
<organism evidence="7 8">
    <name type="scientific">Amycolatopsis pithecellobii</name>
    <dbReference type="NCBI Taxonomy" id="664692"/>
    <lineage>
        <taxon>Bacteria</taxon>
        <taxon>Bacillati</taxon>
        <taxon>Actinomycetota</taxon>
        <taxon>Actinomycetes</taxon>
        <taxon>Pseudonocardiales</taxon>
        <taxon>Pseudonocardiaceae</taxon>
        <taxon>Amycolatopsis</taxon>
    </lineage>
</organism>
<dbReference type="InterPro" id="IPR011206">
    <property type="entry name" value="Citrate_lyase_beta/mcl1/mcl2"/>
</dbReference>
<feature type="domain" description="HpcH/HpaI aldolase/citrate lyase" evidence="6">
    <location>
        <begin position="27"/>
        <end position="230"/>
    </location>
</feature>
<feature type="binding site" evidence="4">
    <location>
        <position position="84"/>
    </location>
    <ligand>
        <name>substrate</name>
    </ligand>
</feature>
<accession>A0A6N7YII8</accession>
<dbReference type="PANTHER" id="PTHR32308:SF10">
    <property type="entry name" value="CITRATE LYASE SUBUNIT BETA"/>
    <property type="match status" value="1"/>
</dbReference>
<dbReference type="InterPro" id="IPR040442">
    <property type="entry name" value="Pyrv_kinase-like_dom_sf"/>
</dbReference>
<dbReference type="InterPro" id="IPR015813">
    <property type="entry name" value="Pyrv/PenolPyrv_kinase-like_dom"/>
</dbReference>
<keyword evidence="3 5" id="KW-0460">Magnesium</keyword>
<keyword evidence="8" id="KW-1185">Reference proteome</keyword>
<dbReference type="GO" id="GO:0006107">
    <property type="term" value="P:oxaloacetate metabolic process"/>
    <property type="evidence" value="ECO:0007669"/>
    <property type="project" value="TreeGrafter"/>
</dbReference>
<dbReference type="PANTHER" id="PTHR32308">
    <property type="entry name" value="LYASE BETA SUBUNIT, PUTATIVE (AFU_ORTHOLOGUE AFUA_4G13030)-RELATED"/>
    <property type="match status" value="1"/>
</dbReference>
<feature type="binding site" evidence="5">
    <location>
        <position position="136"/>
    </location>
    <ligand>
        <name>Mg(2+)</name>
        <dbReference type="ChEBI" id="CHEBI:18420"/>
    </ligand>
</feature>
<proteinExistence type="predicted"/>
<name>A0A6N7YII8_9PSEU</name>
<evidence type="ECO:0000256" key="5">
    <source>
        <dbReference type="PIRSR" id="PIRSR015582-2"/>
    </source>
</evidence>
<dbReference type="AlphaFoldDB" id="A0A6N7YII8"/>
<comment type="cofactor">
    <cofactor evidence="1">
        <name>Mg(2+)</name>
        <dbReference type="ChEBI" id="CHEBI:18420"/>
    </cofactor>
</comment>
<keyword evidence="7" id="KW-0456">Lyase</keyword>
<evidence type="ECO:0000256" key="4">
    <source>
        <dbReference type="PIRSR" id="PIRSR015582-1"/>
    </source>
</evidence>
<protein>
    <submittedName>
        <fullName evidence="7">CoA ester lyase</fullName>
    </submittedName>
</protein>
<dbReference type="PIRSF" id="PIRSF015582">
    <property type="entry name" value="Cit_lyase_B"/>
    <property type="match status" value="1"/>
</dbReference>
<dbReference type="Pfam" id="PF03328">
    <property type="entry name" value="HpcH_HpaI"/>
    <property type="match status" value="1"/>
</dbReference>
<sequence length="287" mass="30343">MSSSPFARRSGRSSVPDVLEEHIANVRSWLYVPGSRPDRFAKAAASAADDVVLDLEDSVAPGGKREAREHVLDWLADGHTGIVRINGSGTEWHDEDLEMVVSHRCPVILPKATNAAQVSAVIERLGQKACVIPLIETAVGVAAAQEICGVPGVRRVIFGSADFARDIGIDHLNRTALVHARCAVVLASAVAGIAPPMDGACTAIYDDDKLREDAEHAASLGFGGKSCIHPRQIPIVQTAFSPSTEEVEWARGIVAASGDGSISRLGGELVGRPVVERARRLLARCAG</sequence>
<dbReference type="SUPFAM" id="SSF51621">
    <property type="entry name" value="Phosphoenolpyruvate/pyruvate domain"/>
    <property type="match status" value="1"/>
</dbReference>
<evidence type="ECO:0000256" key="2">
    <source>
        <dbReference type="ARBA" id="ARBA00022723"/>
    </source>
</evidence>
<feature type="binding site" evidence="4">
    <location>
        <position position="136"/>
    </location>
    <ligand>
        <name>substrate</name>
    </ligand>
</feature>